<dbReference type="SUPFAM" id="SSF69047">
    <property type="entry name" value="Hypothetical protein YjbJ"/>
    <property type="match status" value="1"/>
</dbReference>
<protein>
    <submittedName>
        <fullName evidence="2">CsbD family protein</fullName>
    </submittedName>
</protein>
<feature type="region of interest" description="Disordered" evidence="1">
    <location>
        <begin position="1"/>
        <end position="21"/>
    </location>
</feature>
<reference evidence="2 3" key="1">
    <citation type="submission" date="2019-07" db="EMBL/GenBank/DDBJ databases">
        <title>Novel species isolated from glacier.</title>
        <authorList>
            <person name="Liu Q."/>
            <person name="Xin Y.-H."/>
        </authorList>
    </citation>
    <scope>NUCLEOTIDE SEQUENCE [LARGE SCALE GENOMIC DNA]</scope>
    <source>
        <strain evidence="2 3">LB1R16</strain>
    </source>
</reference>
<evidence type="ECO:0000313" key="2">
    <source>
        <dbReference type="EMBL" id="TRW18452.1"/>
    </source>
</evidence>
<organism evidence="2 3">
    <name type="scientific">Glacieibacterium frigidum</name>
    <dbReference type="NCBI Taxonomy" id="2593303"/>
    <lineage>
        <taxon>Bacteria</taxon>
        <taxon>Pseudomonadati</taxon>
        <taxon>Pseudomonadota</taxon>
        <taxon>Alphaproteobacteria</taxon>
        <taxon>Sphingomonadales</taxon>
        <taxon>Sphingosinicellaceae</taxon>
        <taxon>Glacieibacterium</taxon>
    </lineage>
</organism>
<keyword evidence="3" id="KW-1185">Reference proteome</keyword>
<dbReference type="Proteomes" id="UP000317894">
    <property type="component" value="Unassembled WGS sequence"/>
</dbReference>
<name>A0A552UJP2_9SPHN</name>
<evidence type="ECO:0000313" key="3">
    <source>
        <dbReference type="Proteomes" id="UP000317894"/>
    </source>
</evidence>
<dbReference type="InterPro" id="IPR036629">
    <property type="entry name" value="YjbJ_sf"/>
</dbReference>
<sequence>MTNEAIGNIKQGVGDLTNDASLKREGELQEKKGEAQYIKGDVEGATGDHI</sequence>
<dbReference type="EMBL" id="VJWA01000001">
    <property type="protein sequence ID" value="TRW18452.1"/>
    <property type="molecule type" value="Genomic_DNA"/>
</dbReference>
<gene>
    <name evidence="2" type="ORF">FMM06_07715</name>
</gene>
<dbReference type="OrthoDB" id="7226109at2"/>
<proteinExistence type="predicted"/>
<evidence type="ECO:0000256" key="1">
    <source>
        <dbReference type="SAM" id="MobiDB-lite"/>
    </source>
</evidence>
<dbReference type="AlphaFoldDB" id="A0A552UJP2"/>
<accession>A0A552UJP2</accession>
<comment type="caution">
    <text evidence="2">The sequence shown here is derived from an EMBL/GenBank/DDBJ whole genome shotgun (WGS) entry which is preliminary data.</text>
</comment>